<dbReference type="Gene3D" id="2.60.120.260">
    <property type="entry name" value="Galactose-binding domain-like"/>
    <property type="match status" value="1"/>
</dbReference>
<gene>
    <name evidence="3" type="ORF">ACFFK8_12650</name>
</gene>
<dbReference type="RefSeq" id="WP_005844787.1">
    <property type="nucleotide sequence ID" value="NZ_JADU01000017.1"/>
</dbReference>
<dbReference type="PANTHER" id="PTHR13246:SF1">
    <property type="entry name" value="CYTOSOLIC ENDO-BETA-N-ACETYLGLUCOSAMINIDASE"/>
    <property type="match status" value="1"/>
</dbReference>
<comment type="caution">
    <text evidence="3">The sequence shown here is derived from an EMBL/GenBank/DDBJ whole genome shotgun (WGS) entry which is preliminary data.</text>
</comment>
<dbReference type="PANTHER" id="PTHR13246">
    <property type="entry name" value="ENDO BETA N-ACETYLGLUCOSAMINIDASE"/>
    <property type="match status" value="1"/>
</dbReference>
<name>A0ABV5ZMK8_9BACT</name>
<sequence length="1190" mass="130037">MNFTRLSKAFMVTTSLVFTMGAYAQGTETVLRSNYSPNGEKWVDQVAIDWNAQKVYVKADLSSCTQTNEGILSVGSAISAWNGEHWHLYYTKSSSTLQVNYLSASNGNVIRTDVNGISGTVEIEISKALGLTVNGKAYNIHSGNTVDVTTACAALWGMPTIEIGSQEGNTRSYATYEKICIQPVGDTPTPPTPDPGPYSPTATDQVYDGSGWSDEKLLKLFKEAFDNGRTFPTDAAFEQAGIQKSDIAFVRSHVPNPGIQSRSERLLSNTYENRNLWMNIPMDVGKDFSSGMPNGSFASDNFSMWNYTNIFGSWNRGLFTAPAAWTDAAHKNGTDIMSGMKFFDTTGGGTGYASGWMKFITEKDADGNFVYAEPMINLLMYFGFDGINYNWEDSGYGNDDIVAFHKQLYKIAARKGFDNFHCGIYTSVSQLNAASPENTNALFGNSEGRTHDLMLNYSNGDFAYSLGRTSKAAQAAMGTTDGLYAGVWIVSMDRRWNSLNSDDDAKKVGICLWGEHNESRFWSYNSGADAYTKMNNYQRLLERAFSGGNRNPLIRPEISNSGNNWEGENPLSTFAGLATWIPERTTITGNLPFATGFNLGNGDRYSYKGKRTTGSWYNMASQDIVPTYRWLVVKPGTKTASQDIQPEFTTEDQYTGGTALQLTGKATADGTDIVLYKTDLNVSAANPYAKVAVKNGKNATNPSNLYVIVQKGDGSWVETAYGNVEGNTWQEKKIVIGGLAQGDVVKAIGLRVKGSDDNYKLLVGKLEINDDVKATPAAVTDLNVEIKQETKTSLTAKLWWNTTATATKRADWDLAYNKEGNIDHFEILYKNGEDGKVSEVGRTTTWGTLVPNIEFESEADRPFIGVRSVSTDLKTYSAPVWVELARAEQDKLPAKKDLSYGVSEINPNAEGVDIARKIRFVTKVTTTGADQNIDYSATTAPADGTQYVDATDHMLTINQGQTVKLFIKCYDTSDLVAPDGTALASPDGLRYCFGGGWLDLNGNKMFEPTDVVSDPKNGERLFTVGTLRKGTPEFETQGITTTFVVPEDAKPGPSRLRIVFTDAWFAGTFLPTGYTAKGFSIDFGVTIKGTNPGRESVDNHDKGIADEPEDLNGTPTGIHTATTGQVSSVSVEDGKINFQNVDKAWIYTLSGAMVSYHVNPTMVAASLPQGVYLVKMQSGSLFRSQKIVIE</sequence>
<dbReference type="InterPro" id="IPR032979">
    <property type="entry name" value="ENGase"/>
</dbReference>
<feature type="domain" description="Cytosolic endo-beta-N-acetylglucosaminidase TIM barrel" evidence="2">
    <location>
        <begin position="297"/>
        <end position="604"/>
    </location>
</feature>
<keyword evidence="4" id="KW-1185">Reference proteome</keyword>
<dbReference type="InterPro" id="IPR005201">
    <property type="entry name" value="TIM_ENGase"/>
</dbReference>
<evidence type="ECO:0000259" key="2">
    <source>
        <dbReference type="Pfam" id="PF03644"/>
    </source>
</evidence>
<evidence type="ECO:0000256" key="1">
    <source>
        <dbReference type="SAM" id="SignalP"/>
    </source>
</evidence>
<dbReference type="Gene3D" id="3.20.20.80">
    <property type="entry name" value="Glycosidases"/>
    <property type="match status" value="1"/>
</dbReference>
<keyword evidence="1" id="KW-0732">Signal</keyword>
<reference evidence="3 4" key="1">
    <citation type="submission" date="2024-09" db="EMBL/GenBank/DDBJ databases">
        <authorList>
            <person name="Sun Q."/>
            <person name="Mori K."/>
        </authorList>
    </citation>
    <scope>NUCLEOTIDE SEQUENCE [LARGE SCALE GENOMIC DNA]</scope>
    <source>
        <strain evidence="3 4">ATCC 51272</strain>
    </source>
</reference>
<protein>
    <submittedName>
        <fullName evidence="3">GEVED domain-containing protein</fullName>
    </submittedName>
</protein>
<accession>A0ABV5ZMK8</accession>
<feature type="signal peptide" evidence="1">
    <location>
        <begin position="1"/>
        <end position="24"/>
    </location>
</feature>
<organism evidence="3 4">
    <name type="scientific">Hallella seregens ATCC 51272</name>
    <dbReference type="NCBI Taxonomy" id="1336250"/>
    <lineage>
        <taxon>Bacteria</taxon>
        <taxon>Pseudomonadati</taxon>
        <taxon>Bacteroidota</taxon>
        <taxon>Bacteroidia</taxon>
        <taxon>Bacteroidales</taxon>
        <taxon>Prevotellaceae</taxon>
        <taxon>Hallella</taxon>
    </lineage>
</organism>
<proteinExistence type="predicted"/>
<evidence type="ECO:0000313" key="3">
    <source>
        <dbReference type="EMBL" id="MFB9898618.1"/>
    </source>
</evidence>
<feature type="chain" id="PRO_5045651574" evidence="1">
    <location>
        <begin position="25"/>
        <end position="1190"/>
    </location>
</feature>
<dbReference type="EMBL" id="JBHLZF010000002">
    <property type="protein sequence ID" value="MFB9898618.1"/>
    <property type="molecule type" value="Genomic_DNA"/>
</dbReference>
<dbReference type="Proteomes" id="UP001589688">
    <property type="component" value="Unassembled WGS sequence"/>
</dbReference>
<evidence type="ECO:0000313" key="4">
    <source>
        <dbReference type="Proteomes" id="UP001589688"/>
    </source>
</evidence>
<dbReference type="Pfam" id="PF03644">
    <property type="entry name" value="Glyco_hydro_85"/>
    <property type="match status" value="1"/>
</dbReference>